<evidence type="ECO:0000256" key="3">
    <source>
        <dbReference type="ARBA" id="ARBA00022729"/>
    </source>
</evidence>
<evidence type="ECO:0000256" key="5">
    <source>
        <dbReference type="ARBA" id="ARBA00023237"/>
    </source>
</evidence>
<dbReference type="PROSITE" id="PS51257">
    <property type="entry name" value="PROKAR_LIPOPROTEIN"/>
    <property type="match status" value="1"/>
</dbReference>
<dbReference type="InterPro" id="IPR011990">
    <property type="entry name" value="TPR-like_helical_dom_sf"/>
</dbReference>
<protein>
    <submittedName>
        <fullName evidence="9">RagB/SusD family nutrient uptake outer membrane protein</fullName>
    </submittedName>
</protein>
<proteinExistence type="inferred from homology"/>
<comment type="similarity">
    <text evidence="2">Belongs to the SusD family.</text>
</comment>
<dbReference type="InterPro" id="IPR033985">
    <property type="entry name" value="SusD-like_N"/>
</dbReference>
<gene>
    <name evidence="9" type="ORF">F2Y81_03795</name>
</gene>
<dbReference type="CDD" id="cd08977">
    <property type="entry name" value="SusD"/>
    <property type="match status" value="1"/>
</dbReference>
<evidence type="ECO:0000256" key="4">
    <source>
        <dbReference type="ARBA" id="ARBA00023136"/>
    </source>
</evidence>
<dbReference type="GO" id="GO:0009279">
    <property type="term" value="C:cell outer membrane"/>
    <property type="evidence" value="ECO:0007669"/>
    <property type="project" value="UniProtKB-SubCell"/>
</dbReference>
<feature type="domain" description="RagB/SusD" evidence="7">
    <location>
        <begin position="297"/>
        <end position="515"/>
    </location>
</feature>
<organism evidence="9 10">
    <name type="scientific">Bacteroides cellulosilyticus</name>
    <dbReference type="NCBI Taxonomy" id="246787"/>
    <lineage>
        <taxon>Bacteria</taxon>
        <taxon>Pseudomonadati</taxon>
        <taxon>Bacteroidota</taxon>
        <taxon>Bacteroidia</taxon>
        <taxon>Bacteroidales</taxon>
        <taxon>Bacteroidaceae</taxon>
        <taxon>Bacteroides</taxon>
    </lineage>
</organism>
<dbReference type="AlphaFoldDB" id="A0A3D6AZB0"/>
<dbReference type="Proteomes" id="UP000448877">
    <property type="component" value="Unassembled WGS sequence"/>
</dbReference>
<evidence type="ECO:0000313" key="9">
    <source>
        <dbReference type="EMBL" id="KAA5423206.1"/>
    </source>
</evidence>
<keyword evidence="5" id="KW-0998">Cell outer membrane</keyword>
<comment type="caution">
    <text evidence="9">The sequence shown here is derived from an EMBL/GenBank/DDBJ whole genome shotgun (WGS) entry which is preliminary data.</text>
</comment>
<feature type="chain" id="PRO_5030075679" evidence="6">
    <location>
        <begin position="32"/>
        <end position="515"/>
    </location>
</feature>
<accession>A0A3D6AZB0</accession>
<reference evidence="9 10" key="1">
    <citation type="journal article" date="2019" name="Nat. Med.">
        <title>A library of human gut bacterial isolates paired with longitudinal multiomics data enables mechanistic microbiome research.</title>
        <authorList>
            <person name="Poyet M."/>
            <person name="Groussin M."/>
            <person name="Gibbons S.M."/>
            <person name="Avila-Pacheco J."/>
            <person name="Jiang X."/>
            <person name="Kearney S.M."/>
            <person name="Perrotta A.R."/>
            <person name="Berdy B."/>
            <person name="Zhao S."/>
            <person name="Lieberman T.D."/>
            <person name="Swanson P.K."/>
            <person name="Smith M."/>
            <person name="Roesemann S."/>
            <person name="Alexander J.E."/>
            <person name="Rich S.A."/>
            <person name="Livny J."/>
            <person name="Vlamakis H."/>
            <person name="Clish C."/>
            <person name="Bullock K."/>
            <person name="Deik A."/>
            <person name="Scott J."/>
            <person name="Pierce K.A."/>
            <person name="Xavier R.J."/>
            <person name="Alm E.J."/>
        </authorList>
    </citation>
    <scope>NUCLEOTIDE SEQUENCE [LARGE SCALE GENOMIC DNA]</scope>
    <source>
        <strain evidence="9 10">BIOML-A6</strain>
    </source>
</reference>
<keyword evidence="3 6" id="KW-0732">Signal</keyword>
<evidence type="ECO:0000313" key="10">
    <source>
        <dbReference type="Proteomes" id="UP000448877"/>
    </source>
</evidence>
<evidence type="ECO:0000259" key="7">
    <source>
        <dbReference type="Pfam" id="PF07980"/>
    </source>
</evidence>
<evidence type="ECO:0000259" key="8">
    <source>
        <dbReference type="Pfam" id="PF14322"/>
    </source>
</evidence>
<feature type="domain" description="SusD-like N-terminal" evidence="8">
    <location>
        <begin position="100"/>
        <end position="233"/>
    </location>
</feature>
<name>A0A3D6AZB0_9BACE</name>
<dbReference type="Gene3D" id="1.25.40.390">
    <property type="match status" value="1"/>
</dbReference>
<dbReference type="Pfam" id="PF07980">
    <property type="entry name" value="SusD_RagB"/>
    <property type="match status" value="1"/>
</dbReference>
<keyword evidence="4" id="KW-0472">Membrane</keyword>
<sequence length="515" mass="57600">MKSNKRKTISMKKIFYYVMALALGCSQMSCSDLLDQKPQGVLTEDDLTGGTYETQIFNMYALLRGYHIVSGNTALAIHGMRSEDAEKGSTLSDGSATGKMFDDFEYAASDGMIKSYWNANYTLIHKANDVLEEMKSNPSLTGGDLVNKGEALLMRAFCYFNLVRAFGEVPLIDFKVGSVADANIPKSSVDQIYTLIDEDLTNAESYLPRTWEAQYVGRLSWGAARALHARTYMMRNDWNNMRAAAEDVISSGLYNLNTPYEDIFREKGENCGESVLELQCTATAALPGSNEIGSQYAQVQGCRGAGEWNLGWGQHTPTQLLADAFEEGDPRKDETLLYFIRTGEDPSTIPANKPYGEKPVANADVIAKYFNKKVYTDPALREKYTKSGYWVNIRLIRYSDVVLMAAEAACELGDNTSARRYLEMVRARARGTNANILPEVTTDNQSELREAIRHERRVELGMEFDRFYDLVRWGIAKEVLHAAGKTGYQDKHALLPLPQDEIDKSNGVLVQNPNY</sequence>
<dbReference type="SUPFAM" id="SSF48452">
    <property type="entry name" value="TPR-like"/>
    <property type="match status" value="1"/>
</dbReference>
<evidence type="ECO:0000256" key="1">
    <source>
        <dbReference type="ARBA" id="ARBA00004442"/>
    </source>
</evidence>
<feature type="signal peptide" evidence="6">
    <location>
        <begin position="1"/>
        <end position="31"/>
    </location>
</feature>
<evidence type="ECO:0000256" key="2">
    <source>
        <dbReference type="ARBA" id="ARBA00006275"/>
    </source>
</evidence>
<dbReference type="Pfam" id="PF14322">
    <property type="entry name" value="SusD-like_3"/>
    <property type="match status" value="1"/>
</dbReference>
<dbReference type="InterPro" id="IPR012944">
    <property type="entry name" value="SusD_RagB_dom"/>
</dbReference>
<evidence type="ECO:0000256" key="6">
    <source>
        <dbReference type="SAM" id="SignalP"/>
    </source>
</evidence>
<dbReference type="EMBL" id="VVYV01000003">
    <property type="protein sequence ID" value="KAA5423206.1"/>
    <property type="molecule type" value="Genomic_DNA"/>
</dbReference>
<comment type="subcellular location">
    <subcellularLocation>
        <location evidence="1">Cell outer membrane</location>
    </subcellularLocation>
</comment>